<dbReference type="AlphaFoldDB" id="A0A229UGE1"/>
<gene>
    <name evidence="1" type="ORF">CF651_31140</name>
</gene>
<sequence>MVYLEEKIEQLRSELICLVEHTGTFIDSRVISLSQELDEILVEFEKQHTPLYL</sequence>
<dbReference type="Gene3D" id="4.10.280.10">
    <property type="entry name" value="Helix-loop-helix DNA-binding domain"/>
    <property type="match status" value="1"/>
</dbReference>
<evidence type="ECO:0000313" key="1">
    <source>
        <dbReference type="EMBL" id="OXM82415.1"/>
    </source>
</evidence>
<dbReference type="EMBL" id="NMQW01000076">
    <property type="protein sequence ID" value="OXM82415.1"/>
    <property type="molecule type" value="Genomic_DNA"/>
</dbReference>
<dbReference type="SUPFAM" id="SSF140500">
    <property type="entry name" value="BAS1536-like"/>
    <property type="match status" value="1"/>
</dbReference>
<reference evidence="1 2" key="1">
    <citation type="submission" date="2017-07" db="EMBL/GenBank/DDBJ databases">
        <title>Genome sequencing and assembly of Paenibacillus rigui.</title>
        <authorList>
            <person name="Mayilraj S."/>
        </authorList>
    </citation>
    <scope>NUCLEOTIDE SEQUENCE [LARGE SCALE GENOMIC DNA]</scope>
    <source>
        <strain evidence="1 2">JCM 16352</strain>
    </source>
</reference>
<name>A0A229UGE1_9BACL</name>
<dbReference type="GO" id="GO:0043937">
    <property type="term" value="P:regulation of sporulation"/>
    <property type="evidence" value="ECO:0007669"/>
    <property type="project" value="InterPro"/>
</dbReference>
<dbReference type="OrthoDB" id="2653890at2"/>
<dbReference type="InterPro" id="IPR018540">
    <property type="entry name" value="Spo0E-like"/>
</dbReference>
<comment type="caution">
    <text evidence="1">The sequence shown here is derived from an EMBL/GenBank/DDBJ whole genome shotgun (WGS) entry which is preliminary data.</text>
</comment>
<accession>A0A229UGE1</accession>
<dbReference type="InterPro" id="IPR037208">
    <property type="entry name" value="Spo0E-like_sf"/>
</dbReference>
<dbReference type="InterPro" id="IPR036638">
    <property type="entry name" value="HLH_DNA-bd_sf"/>
</dbReference>
<dbReference type="Proteomes" id="UP000215509">
    <property type="component" value="Unassembled WGS sequence"/>
</dbReference>
<protein>
    <submittedName>
        <fullName evidence="1">Sporulation protein Spo0E</fullName>
    </submittedName>
</protein>
<organism evidence="1 2">
    <name type="scientific">Paenibacillus rigui</name>
    <dbReference type="NCBI Taxonomy" id="554312"/>
    <lineage>
        <taxon>Bacteria</taxon>
        <taxon>Bacillati</taxon>
        <taxon>Bacillota</taxon>
        <taxon>Bacilli</taxon>
        <taxon>Bacillales</taxon>
        <taxon>Paenibacillaceae</taxon>
        <taxon>Paenibacillus</taxon>
    </lineage>
</organism>
<dbReference type="Pfam" id="PF09388">
    <property type="entry name" value="SpoOE-like"/>
    <property type="match status" value="1"/>
</dbReference>
<proteinExistence type="predicted"/>
<keyword evidence="2" id="KW-1185">Reference proteome</keyword>
<evidence type="ECO:0000313" key="2">
    <source>
        <dbReference type="Proteomes" id="UP000215509"/>
    </source>
</evidence>
<dbReference type="RefSeq" id="WP_094018758.1">
    <property type="nucleotide sequence ID" value="NZ_NMQW01000076.1"/>
</dbReference>
<dbReference type="GO" id="GO:0046983">
    <property type="term" value="F:protein dimerization activity"/>
    <property type="evidence" value="ECO:0007669"/>
    <property type="project" value="InterPro"/>
</dbReference>